<dbReference type="SUPFAM" id="SSF53756">
    <property type="entry name" value="UDP-Glycosyltransferase/glycogen phosphorylase"/>
    <property type="match status" value="1"/>
</dbReference>
<evidence type="ECO:0000313" key="1">
    <source>
        <dbReference type="EMBL" id="KJL39425.1"/>
    </source>
</evidence>
<accession>A0A0F0LXM8</accession>
<dbReference type="EMBL" id="JYIY01000056">
    <property type="protein sequence ID" value="KJL39425.1"/>
    <property type="molecule type" value="Genomic_DNA"/>
</dbReference>
<comment type="caution">
    <text evidence="1">The sequence shown here is derived from an EMBL/GenBank/DDBJ whole genome shotgun (WGS) entry which is preliminary data.</text>
</comment>
<keyword evidence="2" id="KW-1185">Reference proteome</keyword>
<dbReference type="STRING" id="400772.RR49_00496"/>
<dbReference type="PATRIC" id="fig|400772.4.peg.527"/>
<reference evidence="1 2" key="1">
    <citation type="submission" date="2015-02" db="EMBL/GenBank/DDBJ databases">
        <title>Draft genome sequences of ten Microbacterium spp. with emphasis on heavy metal contaminated environments.</title>
        <authorList>
            <person name="Corretto E."/>
        </authorList>
    </citation>
    <scope>NUCLEOTIDE SEQUENCE [LARGE SCALE GENOMIC DNA]</scope>
    <source>
        <strain evidence="1 2">DSM 18659</strain>
    </source>
</reference>
<dbReference type="Proteomes" id="UP000033451">
    <property type="component" value="Unassembled WGS sequence"/>
</dbReference>
<dbReference type="Gene3D" id="3.40.50.2000">
    <property type="entry name" value="Glycogen Phosphorylase B"/>
    <property type="match status" value="1"/>
</dbReference>
<protein>
    <recommendedName>
        <fullName evidence="3">Glycosyl transferase family 1 domain-containing protein</fullName>
    </recommendedName>
</protein>
<dbReference type="AlphaFoldDB" id="A0A0F0LXM8"/>
<name>A0A0F0LXM8_9MICO</name>
<gene>
    <name evidence="1" type="ORF">RR49_00496</name>
</gene>
<dbReference type="Pfam" id="PF13692">
    <property type="entry name" value="Glyco_trans_1_4"/>
    <property type="match status" value="1"/>
</dbReference>
<organism evidence="1 2">
    <name type="scientific">Microbacterium ginsengisoli</name>
    <dbReference type="NCBI Taxonomy" id="400772"/>
    <lineage>
        <taxon>Bacteria</taxon>
        <taxon>Bacillati</taxon>
        <taxon>Actinomycetota</taxon>
        <taxon>Actinomycetes</taxon>
        <taxon>Micrococcales</taxon>
        <taxon>Microbacteriaceae</taxon>
        <taxon>Microbacterium</taxon>
    </lineage>
</organism>
<sequence>MYVRVLVDAAVARGIAPVVVVMAGTTKSEEYAIHLSDRVDAFSVEEHVILNMSTISAIEARVAPTRATIFVEGDFWLKESLRSRAKLRNGGRLLIMRAVGQSKNPVVRVVQTLLKIALREAAKFRGVRSFVLVGPTQQSHGAFEVPDPAFSQIDEVAASAVNDRLSSGRAGFRWAAVLGVIGERKNVPLILEALLLVRSKGIGLVLAGRDDGSQRDLAECIRRAEQEGVRVERFDGNLSDAVLDAIVAAAGCVVLAHSNEGPSGILAKALYAGTPIVAAGARSLRRDVKAIGAGASWCSLDRVQLSHAIESAMTGPKPAQRENQSALFANRLMGDI</sequence>
<evidence type="ECO:0008006" key="3">
    <source>
        <dbReference type="Google" id="ProtNLM"/>
    </source>
</evidence>
<evidence type="ECO:0000313" key="2">
    <source>
        <dbReference type="Proteomes" id="UP000033451"/>
    </source>
</evidence>
<proteinExistence type="predicted"/>